<keyword evidence="13" id="KW-1185">Reference proteome</keyword>
<evidence type="ECO:0000259" key="11">
    <source>
        <dbReference type="PROSITE" id="PS50157"/>
    </source>
</evidence>
<dbReference type="CDD" id="cd00067">
    <property type="entry name" value="GAL4"/>
    <property type="match status" value="1"/>
</dbReference>
<dbReference type="GO" id="GO:0008270">
    <property type="term" value="F:zinc ion binding"/>
    <property type="evidence" value="ECO:0007669"/>
    <property type="project" value="UniProtKB-KW"/>
</dbReference>
<evidence type="ECO:0000256" key="7">
    <source>
        <dbReference type="ARBA" id="ARBA00023242"/>
    </source>
</evidence>
<evidence type="ECO:0008006" key="14">
    <source>
        <dbReference type="Google" id="ProtNLM"/>
    </source>
</evidence>
<dbReference type="OMA" id="NERACAS"/>
<dbReference type="Proteomes" id="UP000054771">
    <property type="component" value="Unassembled WGS sequence"/>
</dbReference>
<protein>
    <recommendedName>
        <fullName evidence="14">Zn(2)-C6 fungal-type domain-containing protein</fullName>
    </recommendedName>
</protein>
<dbReference type="Gene3D" id="4.10.240.10">
    <property type="entry name" value="Zn(2)-C6 fungal-type DNA-binding domain"/>
    <property type="match status" value="1"/>
</dbReference>
<feature type="compositionally biased region" description="Polar residues" evidence="9">
    <location>
        <begin position="17"/>
        <end position="33"/>
    </location>
</feature>
<evidence type="ECO:0000256" key="4">
    <source>
        <dbReference type="ARBA" id="ARBA00023015"/>
    </source>
</evidence>
<dbReference type="InterPro" id="IPR007219">
    <property type="entry name" value="XnlR_reg_dom"/>
</dbReference>
<feature type="region of interest" description="Disordered" evidence="9">
    <location>
        <begin position="1"/>
        <end position="33"/>
    </location>
</feature>
<dbReference type="Pfam" id="PF00172">
    <property type="entry name" value="Zn_clus"/>
    <property type="match status" value="1"/>
</dbReference>
<evidence type="ECO:0000256" key="1">
    <source>
        <dbReference type="ARBA" id="ARBA00022723"/>
    </source>
</evidence>
<feature type="domain" description="C2H2-type" evidence="11">
    <location>
        <begin position="35"/>
        <end position="62"/>
    </location>
</feature>
<keyword evidence="3" id="KW-0862">Zinc</keyword>
<keyword evidence="1" id="KW-0479">Metal-binding</keyword>
<dbReference type="OrthoDB" id="1405595at2759"/>
<keyword evidence="2 8" id="KW-0863">Zinc-finger</keyword>
<dbReference type="PANTHER" id="PTHR47660:SF3">
    <property type="entry name" value="FINGER DOMAIN PROTEIN, PUTATIVE (AFU_ORTHOLOGUE AFUA_4G03310)-RELATED"/>
    <property type="match status" value="1"/>
</dbReference>
<proteinExistence type="predicted"/>
<dbReference type="STRING" id="454130.A0A0U5GRF2"/>
<dbReference type="SMART" id="SM00066">
    <property type="entry name" value="GAL4"/>
    <property type="match status" value="1"/>
</dbReference>
<dbReference type="InterPro" id="IPR013087">
    <property type="entry name" value="Znf_C2H2_type"/>
</dbReference>
<dbReference type="SUPFAM" id="SSF57701">
    <property type="entry name" value="Zn2/Cys6 DNA-binding domain"/>
    <property type="match status" value="1"/>
</dbReference>
<dbReference type="InterPro" id="IPR036864">
    <property type="entry name" value="Zn2-C6_fun-type_DNA-bd_sf"/>
</dbReference>
<dbReference type="SUPFAM" id="SSF57667">
    <property type="entry name" value="beta-beta-alpha zinc fingers"/>
    <property type="match status" value="1"/>
</dbReference>
<dbReference type="InterPro" id="IPR036236">
    <property type="entry name" value="Znf_C2H2_sf"/>
</dbReference>
<feature type="compositionally biased region" description="Low complexity" evidence="9">
    <location>
        <begin position="160"/>
        <end position="169"/>
    </location>
</feature>
<feature type="region of interest" description="Disordered" evidence="9">
    <location>
        <begin position="159"/>
        <end position="192"/>
    </location>
</feature>
<gene>
    <name evidence="12" type="ORF">ASPCAL07704</name>
</gene>
<dbReference type="Gene3D" id="3.30.160.60">
    <property type="entry name" value="Classic Zinc Finger"/>
    <property type="match status" value="1"/>
</dbReference>
<evidence type="ECO:0000256" key="2">
    <source>
        <dbReference type="ARBA" id="ARBA00022771"/>
    </source>
</evidence>
<feature type="domain" description="C2H2-type" evidence="11">
    <location>
        <begin position="63"/>
        <end position="90"/>
    </location>
</feature>
<dbReference type="AlphaFoldDB" id="A0A0U5GRF2"/>
<dbReference type="CDD" id="cd12148">
    <property type="entry name" value="fungal_TF_MHR"/>
    <property type="match status" value="1"/>
</dbReference>
<evidence type="ECO:0000313" key="12">
    <source>
        <dbReference type="EMBL" id="CEN61035.1"/>
    </source>
</evidence>
<keyword evidence="7" id="KW-0539">Nucleus</keyword>
<dbReference type="Pfam" id="PF04082">
    <property type="entry name" value="Fungal_trans"/>
    <property type="match status" value="1"/>
</dbReference>
<dbReference type="PROSITE" id="PS00028">
    <property type="entry name" value="ZINC_FINGER_C2H2_1"/>
    <property type="match status" value="2"/>
</dbReference>
<dbReference type="GO" id="GO:0006351">
    <property type="term" value="P:DNA-templated transcription"/>
    <property type="evidence" value="ECO:0007669"/>
    <property type="project" value="InterPro"/>
</dbReference>
<accession>A0A0U5GRF2</accession>
<dbReference type="GO" id="GO:0000981">
    <property type="term" value="F:DNA-binding transcription factor activity, RNA polymerase II-specific"/>
    <property type="evidence" value="ECO:0007669"/>
    <property type="project" value="InterPro"/>
</dbReference>
<feature type="region of interest" description="Disordered" evidence="9">
    <location>
        <begin position="746"/>
        <end position="770"/>
    </location>
</feature>
<keyword evidence="6" id="KW-0804">Transcription</keyword>
<evidence type="ECO:0000256" key="5">
    <source>
        <dbReference type="ARBA" id="ARBA00023125"/>
    </source>
</evidence>
<dbReference type="InterPro" id="IPR001138">
    <property type="entry name" value="Zn2Cys6_DnaBD"/>
</dbReference>
<dbReference type="PROSITE" id="PS50048">
    <property type="entry name" value="ZN2_CY6_FUNGAL_2"/>
    <property type="match status" value="1"/>
</dbReference>
<evidence type="ECO:0000259" key="10">
    <source>
        <dbReference type="PROSITE" id="PS50048"/>
    </source>
</evidence>
<dbReference type="FunFam" id="3.30.160.60:FF:000065">
    <property type="entry name" value="B-cell CLL/lymphoma 6, member B"/>
    <property type="match status" value="1"/>
</dbReference>
<evidence type="ECO:0000256" key="9">
    <source>
        <dbReference type="SAM" id="MobiDB-lite"/>
    </source>
</evidence>
<sequence>MHYKTPAQLAIKMELPASNSDNPTRPKQATTKDQFACDQCSARFRKPQHLMRHARRHLQDRPHKCPFCSKNFQRKDSLKRHVATHGKEASGIYAIRAAAESSRAAHACRECSTSKKRCDGLNPCSQCAKKGQSCTYDYRHDRQNTLACDAMGSYARFNMPPSESASAPARSRDVHESIPTPSTGDSQPAPISYDVMVDGGVNVCQNYNNSELNQPGTWSQQDLSFDLMFDPFIFWGSEETAGMLSNPLSNGNFGITTPTINSEDIHLSPAGHAIQGESSRQNQEAETAQVIDVHQAKGPEIQIVRLADLPSNDRDILVSEQYYHVPRISESIYNKIYIHYVQQYDVSHLQAFPDAEVLNTFMQLYFEFCHRELPIFHLSTFDPSPESWILVVAIIAAGCNYSMCQYRQEVSETMLALLHRAISQKIADNNHTNGDLPLAQGIFLFNLCQLFHGARGEFLKLQYQRNILITLCRLHMAHASSMFNMEVSPDAEGHHDAWQVWIREESWRRLTYATWMLECFQWMLFDTLPILASWELRLSLPCREDLWKCASKSQWDDLASIPETLSEPSLATIMSTPSVLTGSTRSLGSYASLILILSFSAEEKRQRLCHGYDVYHLVSNSYLKAQSDLLGDDSGSHLQSSGLAPLRQKLFLVLSILHRVHLRMLYRACGWLTSSKDREAAKQELFALLSNNRTTAKRTLRHAACLFRLIRTQRKMTFCDPQMFLIATLYIWYYIDFERDGSERFQSRQDSSSCSSGGNTREGLLDRPLRIDQEEMDDEDTLEEWITNGDQRRHSLHITGVGILQEKDSWIRLLQESLRVLRHETAWARMGRGISQALEMILESGTTSFDGKSPHQGTDR</sequence>
<keyword evidence="5" id="KW-0238">DNA-binding</keyword>
<feature type="domain" description="Zn(2)-C6 fungal-type" evidence="10">
    <location>
        <begin position="107"/>
        <end position="136"/>
    </location>
</feature>
<evidence type="ECO:0000313" key="13">
    <source>
        <dbReference type="Proteomes" id="UP000054771"/>
    </source>
</evidence>
<reference evidence="13" key="1">
    <citation type="journal article" date="2016" name="Genome Announc.">
        <title>Draft genome sequences of fungus Aspergillus calidoustus.</title>
        <authorList>
            <person name="Horn F."/>
            <person name="Linde J."/>
            <person name="Mattern D.J."/>
            <person name="Walther G."/>
            <person name="Guthke R."/>
            <person name="Scherlach K."/>
            <person name="Martin K."/>
            <person name="Brakhage A.A."/>
            <person name="Petzke L."/>
            <person name="Valiante V."/>
        </authorList>
    </citation>
    <scope>NUCLEOTIDE SEQUENCE [LARGE SCALE GENOMIC DNA]</scope>
    <source>
        <strain evidence="13">SF006504</strain>
    </source>
</reference>
<evidence type="ECO:0000256" key="3">
    <source>
        <dbReference type="ARBA" id="ARBA00022833"/>
    </source>
</evidence>
<dbReference type="PROSITE" id="PS00463">
    <property type="entry name" value="ZN2_CY6_FUNGAL_1"/>
    <property type="match status" value="1"/>
</dbReference>
<dbReference type="PANTHER" id="PTHR47660">
    <property type="entry name" value="TRANSCRIPTION FACTOR WITH C2H2 AND ZN(2)-CYS(6) DNA BINDING DOMAIN (EUROFUNG)-RELATED-RELATED"/>
    <property type="match status" value="1"/>
</dbReference>
<dbReference type="SMART" id="SM00355">
    <property type="entry name" value="ZnF_C2H2"/>
    <property type="match status" value="2"/>
</dbReference>
<name>A0A0U5GRF2_ASPCI</name>
<organism evidence="12 13">
    <name type="scientific">Aspergillus calidoustus</name>
    <dbReference type="NCBI Taxonomy" id="454130"/>
    <lineage>
        <taxon>Eukaryota</taxon>
        <taxon>Fungi</taxon>
        <taxon>Dikarya</taxon>
        <taxon>Ascomycota</taxon>
        <taxon>Pezizomycotina</taxon>
        <taxon>Eurotiomycetes</taxon>
        <taxon>Eurotiomycetidae</taxon>
        <taxon>Eurotiales</taxon>
        <taxon>Aspergillaceae</taxon>
        <taxon>Aspergillus</taxon>
        <taxon>Aspergillus subgen. Nidulantes</taxon>
    </lineage>
</organism>
<dbReference type="PROSITE" id="PS50157">
    <property type="entry name" value="ZINC_FINGER_C2H2_2"/>
    <property type="match status" value="2"/>
</dbReference>
<evidence type="ECO:0000256" key="6">
    <source>
        <dbReference type="ARBA" id="ARBA00023163"/>
    </source>
</evidence>
<dbReference type="GO" id="GO:0003677">
    <property type="term" value="F:DNA binding"/>
    <property type="evidence" value="ECO:0007669"/>
    <property type="project" value="UniProtKB-KW"/>
</dbReference>
<evidence type="ECO:0000256" key="8">
    <source>
        <dbReference type="PROSITE-ProRule" id="PRU00042"/>
    </source>
</evidence>
<dbReference type="EMBL" id="CDMC01000006">
    <property type="protein sequence ID" value="CEN61035.1"/>
    <property type="molecule type" value="Genomic_DNA"/>
</dbReference>
<keyword evidence="4" id="KW-0805">Transcription regulation</keyword>